<evidence type="ECO:0000313" key="2">
    <source>
        <dbReference type="Proteomes" id="UP001140011"/>
    </source>
</evidence>
<dbReference type="OrthoDB" id="5511907at2759"/>
<protein>
    <submittedName>
        <fullName evidence="1">Uncharacterized protein</fullName>
    </submittedName>
</protein>
<keyword evidence="2" id="KW-1185">Reference proteome</keyword>
<dbReference type="Proteomes" id="UP001140011">
    <property type="component" value="Unassembled WGS sequence"/>
</dbReference>
<dbReference type="AlphaFoldDB" id="A0A9W8GWF5"/>
<comment type="caution">
    <text evidence="1">The sequence shown here is derived from an EMBL/GenBank/DDBJ whole genome shotgun (WGS) entry which is preliminary data.</text>
</comment>
<dbReference type="EMBL" id="JANBUH010000679">
    <property type="protein sequence ID" value="KAJ2749887.1"/>
    <property type="molecule type" value="Genomic_DNA"/>
</dbReference>
<reference evidence="1" key="1">
    <citation type="submission" date="2022-07" db="EMBL/GenBank/DDBJ databases">
        <title>Phylogenomic reconstructions and comparative analyses of Kickxellomycotina fungi.</title>
        <authorList>
            <person name="Reynolds N.K."/>
            <person name="Stajich J.E."/>
            <person name="Barry K."/>
            <person name="Grigoriev I.V."/>
            <person name="Crous P."/>
            <person name="Smith M.E."/>
        </authorList>
    </citation>
    <scope>NUCLEOTIDE SEQUENCE</scope>
    <source>
        <strain evidence="1">BCRC 34297</strain>
    </source>
</reference>
<accession>A0A9W8GWF5</accession>
<sequence>MALLYIEIVDERGKTNYISVEKSNCSIDFLKTWLHDRCGYNKLHLDLLWLGADFARENYDKMLQTISSPNAYVLKRNDNSNTLVITFVLYLRVNLKLQYENNSPIVRTHASLSDTIAPHLVHKWFGHSVFMYFNQSQTQPIDVTRQLHKRLDVVIEDNCPHIVVENIHTVVLRSIINR</sequence>
<gene>
    <name evidence="1" type="ORF">GGI19_005415</name>
</gene>
<proteinExistence type="predicted"/>
<name>A0A9W8GWF5_9FUNG</name>
<evidence type="ECO:0000313" key="1">
    <source>
        <dbReference type="EMBL" id="KAJ2749887.1"/>
    </source>
</evidence>
<organism evidence="1 2">
    <name type="scientific">Coemansia pectinata</name>
    <dbReference type="NCBI Taxonomy" id="1052879"/>
    <lineage>
        <taxon>Eukaryota</taxon>
        <taxon>Fungi</taxon>
        <taxon>Fungi incertae sedis</taxon>
        <taxon>Zoopagomycota</taxon>
        <taxon>Kickxellomycotina</taxon>
        <taxon>Kickxellomycetes</taxon>
        <taxon>Kickxellales</taxon>
        <taxon>Kickxellaceae</taxon>
        <taxon>Coemansia</taxon>
    </lineage>
</organism>